<evidence type="ECO:0000259" key="5">
    <source>
        <dbReference type="SMART" id="SM00331"/>
    </source>
</evidence>
<dbReference type="RefSeq" id="WP_135765692.1">
    <property type="nucleotide sequence ID" value="NZ_RQHV01000062.1"/>
</dbReference>
<dbReference type="InterPro" id="IPR052016">
    <property type="entry name" value="Bact_Sigma-Reg"/>
</dbReference>
<feature type="transmembrane region" description="Helical" evidence="3">
    <location>
        <begin position="272"/>
        <end position="292"/>
    </location>
</feature>
<keyword evidence="4" id="KW-0732">Signal</keyword>
<evidence type="ECO:0000256" key="4">
    <source>
        <dbReference type="SAM" id="SignalP"/>
    </source>
</evidence>
<feature type="chain" id="PRO_5020930068" evidence="4">
    <location>
        <begin position="27"/>
        <end position="706"/>
    </location>
</feature>
<dbReference type="Proteomes" id="UP000298264">
    <property type="component" value="Unassembled WGS sequence"/>
</dbReference>
<evidence type="ECO:0000256" key="2">
    <source>
        <dbReference type="SAM" id="Coils"/>
    </source>
</evidence>
<dbReference type="SMART" id="SM00331">
    <property type="entry name" value="PP2C_SIG"/>
    <property type="match status" value="1"/>
</dbReference>
<dbReference type="PANTHER" id="PTHR43156">
    <property type="entry name" value="STAGE II SPORULATION PROTEIN E-RELATED"/>
    <property type="match status" value="1"/>
</dbReference>
<feature type="transmembrane region" description="Helical" evidence="3">
    <location>
        <begin position="386"/>
        <end position="403"/>
    </location>
</feature>
<evidence type="ECO:0000256" key="3">
    <source>
        <dbReference type="SAM" id="Phobius"/>
    </source>
</evidence>
<dbReference type="Gene3D" id="3.60.40.10">
    <property type="entry name" value="PPM-type phosphatase domain"/>
    <property type="match status" value="1"/>
</dbReference>
<keyword evidence="3" id="KW-0472">Membrane</keyword>
<feature type="transmembrane region" description="Helical" evidence="3">
    <location>
        <begin position="209"/>
        <end position="227"/>
    </location>
</feature>
<feature type="transmembrane region" description="Helical" evidence="3">
    <location>
        <begin position="358"/>
        <end position="380"/>
    </location>
</feature>
<feature type="transmembrane region" description="Helical" evidence="3">
    <location>
        <begin position="299"/>
        <end position="317"/>
    </location>
</feature>
<reference evidence="6" key="1">
    <citation type="journal article" date="2019" name="PLoS Negl. Trop. Dis.">
        <title>Revisiting the worldwide diversity of Leptospira species in the environment.</title>
        <authorList>
            <person name="Vincent A.T."/>
            <person name="Schiettekatte O."/>
            <person name="Bourhy P."/>
            <person name="Veyrier F.J."/>
            <person name="Picardeau M."/>
        </authorList>
    </citation>
    <scope>NUCLEOTIDE SEQUENCE [LARGE SCALE GENOMIC DNA]</scope>
    <source>
        <strain evidence="6">201400974</strain>
    </source>
</reference>
<dbReference type="EMBL" id="RQHV01000062">
    <property type="protein sequence ID" value="TGN06968.1"/>
    <property type="molecule type" value="Genomic_DNA"/>
</dbReference>
<dbReference type="Pfam" id="PF07695">
    <property type="entry name" value="7TMR-DISM_7TM"/>
    <property type="match status" value="1"/>
</dbReference>
<keyword evidence="3" id="KW-0812">Transmembrane</keyword>
<keyword evidence="2" id="KW-0175">Coiled coil</keyword>
<dbReference type="InterPro" id="IPR011623">
    <property type="entry name" value="7TMR_DISM_rcpt_extracell_dom1"/>
</dbReference>
<feature type="transmembrane region" description="Helical" evidence="3">
    <location>
        <begin position="234"/>
        <end position="252"/>
    </location>
</feature>
<dbReference type="GO" id="GO:0016791">
    <property type="term" value="F:phosphatase activity"/>
    <property type="evidence" value="ECO:0007669"/>
    <property type="project" value="TreeGrafter"/>
</dbReference>
<dbReference type="InterPro" id="IPR001932">
    <property type="entry name" value="PPM-type_phosphatase-like_dom"/>
</dbReference>
<feature type="transmembrane region" description="Helical" evidence="3">
    <location>
        <begin position="323"/>
        <end position="346"/>
    </location>
</feature>
<gene>
    <name evidence="6" type="ORF">EHS11_17720</name>
</gene>
<feature type="domain" description="PPM-type phosphatase" evidence="5">
    <location>
        <begin position="480"/>
        <end position="697"/>
    </location>
</feature>
<dbReference type="OrthoDB" id="311727at2"/>
<sequence>MKYKSWFCLHFLFVCIGILTVSCCKAALAPVAKSGILDAAEFLKDDSHILKLVGGWQYYPWLMVSPADLPTLDTQPNKEYFTVPGVWSESFWNRGFLAGDGYASFRILIKHNLKNEALSLKIPEMETAYVLFVDGEKLANNGIVSSSELNSRPEYRPLVADFVPSSDQSEFILQISNYHHRKGGPSQIISLGKAKAIHAQFDKEILKDMLLVGSILFMGIYHLLLYFNRKKNRHTYWFALACLLICLRVFFTGNKYITLFFPNLPWELHLKLSYLSFFLIPPVFCRYVFLLFKPHFAKIGYKIIFNVGLLFSLLVLLTKSSFYTYLMIPYQIFTLLGAIYVTIVIFKVIRNKQVGSVLFLFSFLIFIMTFLNDIMVNNIIITTPLMAHYGIFMMFLFQSLFIARGFSKGFQDAENLANELIEKNRDLETTRSQLTNLNEKLEDKVNEKTKELQSKLDQIGKDLKLAKSIVNSLTTIPNLSPYLNVQILYQPLSEVGGDIFSVKKIQDTYFRFFLVDATGHGLQAALYTMMIQSEFERLNEIALKPNDLLFYLNQHFYDKNADLQIYFPAVVLDFDFSQSILRFACAGMQNHLLQKKNGDVIFLENTGPIIGILENYRFGMVEHRVEKGDRIFIYTDGIFEELNEIDGIAALREFTDVLKNTIHLPIEEVISNLTENLFDKMKKSKWKDDVSIIALEVGLKSKSLLV</sequence>
<keyword evidence="1" id="KW-0378">Hydrolase</keyword>
<name>A0A4R9LLV9_9LEPT</name>
<feature type="coiled-coil region" evidence="2">
    <location>
        <begin position="410"/>
        <end position="458"/>
    </location>
</feature>
<evidence type="ECO:0000313" key="6">
    <source>
        <dbReference type="EMBL" id="TGN06968.1"/>
    </source>
</evidence>
<comment type="caution">
    <text evidence="6">The sequence shown here is derived from an EMBL/GenBank/DDBJ whole genome shotgun (WGS) entry which is preliminary data.</text>
</comment>
<feature type="signal peptide" evidence="4">
    <location>
        <begin position="1"/>
        <end position="26"/>
    </location>
</feature>
<accession>A0A4R9LLV9</accession>
<organism evidence="6 7">
    <name type="scientific">Leptospira ilyithenensis</name>
    <dbReference type="NCBI Taxonomy" id="2484901"/>
    <lineage>
        <taxon>Bacteria</taxon>
        <taxon>Pseudomonadati</taxon>
        <taxon>Spirochaetota</taxon>
        <taxon>Spirochaetia</taxon>
        <taxon>Leptospirales</taxon>
        <taxon>Leptospiraceae</taxon>
        <taxon>Leptospira</taxon>
    </lineage>
</organism>
<proteinExistence type="predicted"/>
<keyword evidence="3" id="KW-1133">Transmembrane helix</keyword>
<dbReference type="AlphaFoldDB" id="A0A4R9LLV9"/>
<dbReference type="InterPro" id="IPR036457">
    <property type="entry name" value="PPM-type-like_dom_sf"/>
</dbReference>
<dbReference type="PANTHER" id="PTHR43156:SF2">
    <property type="entry name" value="STAGE II SPORULATION PROTEIN E"/>
    <property type="match status" value="1"/>
</dbReference>
<keyword evidence="7" id="KW-1185">Reference proteome</keyword>
<dbReference type="PROSITE" id="PS51257">
    <property type="entry name" value="PROKAR_LIPOPROTEIN"/>
    <property type="match status" value="1"/>
</dbReference>
<evidence type="ECO:0000313" key="7">
    <source>
        <dbReference type="Proteomes" id="UP000298264"/>
    </source>
</evidence>
<evidence type="ECO:0000256" key="1">
    <source>
        <dbReference type="ARBA" id="ARBA00022801"/>
    </source>
</evidence>
<dbReference type="Pfam" id="PF07228">
    <property type="entry name" value="SpoIIE"/>
    <property type="match status" value="1"/>
</dbReference>
<protein>
    <submittedName>
        <fullName evidence="6">Serine/threonine protein phosphatase</fullName>
    </submittedName>
</protein>